<comment type="caution">
    <text evidence="7">Lacks conserved residue(s) required for the propagation of feature annotation.</text>
</comment>
<evidence type="ECO:0000313" key="9">
    <source>
        <dbReference type="Proteomes" id="UP000013909"/>
    </source>
</evidence>
<evidence type="ECO:0000256" key="5">
    <source>
        <dbReference type="ARBA" id="ARBA00022989"/>
    </source>
</evidence>
<reference evidence="8 9" key="1">
    <citation type="submission" date="2013-02" db="EMBL/GenBank/DDBJ databases">
        <title>A novel strain isolated from Lonar lake, Maharashtra, India.</title>
        <authorList>
            <person name="Singh A."/>
        </authorList>
    </citation>
    <scope>NUCLEOTIDE SEQUENCE [LARGE SCALE GENOMIC DNA]</scope>
    <source>
        <strain evidence="8 9">AK24</strain>
    </source>
</reference>
<dbReference type="NCBIfam" id="TIGR00056">
    <property type="entry name" value="MlaE family lipid ABC transporter permease subunit"/>
    <property type="match status" value="1"/>
</dbReference>
<feature type="transmembrane region" description="Helical" evidence="7">
    <location>
        <begin position="223"/>
        <end position="245"/>
    </location>
</feature>
<keyword evidence="4 7" id="KW-0812">Transmembrane</keyword>
<evidence type="ECO:0000256" key="4">
    <source>
        <dbReference type="ARBA" id="ARBA00022692"/>
    </source>
</evidence>
<feature type="transmembrane region" description="Helical" evidence="7">
    <location>
        <begin position="41"/>
        <end position="62"/>
    </location>
</feature>
<keyword evidence="3" id="KW-0813">Transport</keyword>
<comment type="subcellular location">
    <subcellularLocation>
        <location evidence="1">Membrane</location>
        <topology evidence="1">Multi-pass membrane protein</topology>
    </subcellularLocation>
</comment>
<evidence type="ECO:0000256" key="2">
    <source>
        <dbReference type="ARBA" id="ARBA00007556"/>
    </source>
</evidence>
<keyword evidence="9" id="KW-1185">Reference proteome</keyword>
<comment type="caution">
    <text evidence="8">The sequence shown here is derived from an EMBL/GenBank/DDBJ whole genome shotgun (WGS) entry which is preliminary data.</text>
</comment>
<feature type="transmembrane region" description="Helical" evidence="7">
    <location>
        <begin position="138"/>
        <end position="161"/>
    </location>
</feature>
<dbReference type="Proteomes" id="UP000013909">
    <property type="component" value="Unassembled WGS sequence"/>
</dbReference>
<dbReference type="AlphaFoldDB" id="R7ZQU7"/>
<dbReference type="OrthoDB" id="9810518at2"/>
<evidence type="ECO:0000256" key="1">
    <source>
        <dbReference type="ARBA" id="ARBA00004141"/>
    </source>
</evidence>
<dbReference type="Pfam" id="PF02405">
    <property type="entry name" value="MlaE"/>
    <property type="match status" value="1"/>
</dbReference>
<dbReference type="RefSeq" id="WP_010855074.1">
    <property type="nucleotide sequence ID" value="NZ_AQHR01000085.1"/>
</dbReference>
<sequence length="252" mass="27473">MKNSLFFTEVGELARFTARFFRELFKPKQEYIEFINQCFWIGYKSLTLVGITAFIMGLVLTIQSRPTLVEFGAEAMLPAMVSVSLIREIAPVITALICAGKIGSGIGAELGSMRVTEQIDAMEVSGTNPFKYLVVTRVMAATLMVPVLSSVANAISLYGGYLGVNIRGDVSWNLYWFQVFKALSFGDVLPSLVKTFFFGFVIGLVGCYKGYHSQRGTEGVGRSATTAVIVASLLVFIVDLIAVQITDLLGLT</sequence>
<protein>
    <submittedName>
        <fullName evidence="8">ABC transporter permease protein</fullName>
    </submittedName>
</protein>
<accession>R7ZQU7</accession>
<evidence type="ECO:0000256" key="7">
    <source>
        <dbReference type="RuleBase" id="RU362044"/>
    </source>
</evidence>
<keyword evidence="5 7" id="KW-1133">Transmembrane helix</keyword>
<dbReference type="PANTHER" id="PTHR30188:SF4">
    <property type="entry name" value="PROTEIN TRIGALACTOSYLDIACYLGLYCEROL 1, CHLOROPLASTIC"/>
    <property type="match status" value="1"/>
</dbReference>
<feature type="transmembrane region" description="Helical" evidence="7">
    <location>
        <begin position="192"/>
        <end position="211"/>
    </location>
</feature>
<proteinExistence type="inferred from homology"/>
<dbReference type="InterPro" id="IPR030802">
    <property type="entry name" value="Permease_MalE"/>
</dbReference>
<organism evidence="8 9">
    <name type="scientific">Lunatimonas lonarensis</name>
    <dbReference type="NCBI Taxonomy" id="1232681"/>
    <lineage>
        <taxon>Bacteria</taxon>
        <taxon>Pseudomonadati</taxon>
        <taxon>Bacteroidota</taxon>
        <taxon>Cytophagia</taxon>
        <taxon>Cytophagales</taxon>
        <taxon>Cyclobacteriaceae</taxon>
    </lineage>
</organism>
<dbReference type="GO" id="GO:0043190">
    <property type="term" value="C:ATP-binding cassette (ABC) transporter complex"/>
    <property type="evidence" value="ECO:0007669"/>
    <property type="project" value="InterPro"/>
</dbReference>
<dbReference type="PATRIC" id="fig|1288963.3.peg.2931"/>
<evidence type="ECO:0000256" key="6">
    <source>
        <dbReference type="ARBA" id="ARBA00023136"/>
    </source>
</evidence>
<gene>
    <name evidence="8" type="ORF">ADIS_2940</name>
</gene>
<dbReference type="GO" id="GO:0005548">
    <property type="term" value="F:phospholipid transporter activity"/>
    <property type="evidence" value="ECO:0007669"/>
    <property type="project" value="TreeGrafter"/>
</dbReference>
<comment type="similarity">
    <text evidence="2 7">Belongs to the MlaE permease family.</text>
</comment>
<evidence type="ECO:0000313" key="8">
    <source>
        <dbReference type="EMBL" id="EON76490.1"/>
    </source>
</evidence>
<keyword evidence="6 7" id="KW-0472">Membrane</keyword>
<name>R7ZQU7_9BACT</name>
<evidence type="ECO:0000256" key="3">
    <source>
        <dbReference type="ARBA" id="ARBA00022448"/>
    </source>
</evidence>
<dbReference type="EMBL" id="AQHR01000085">
    <property type="protein sequence ID" value="EON76490.1"/>
    <property type="molecule type" value="Genomic_DNA"/>
</dbReference>
<dbReference type="PANTHER" id="PTHR30188">
    <property type="entry name" value="ABC TRANSPORTER PERMEASE PROTEIN-RELATED"/>
    <property type="match status" value="1"/>
</dbReference>
<dbReference type="InterPro" id="IPR003453">
    <property type="entry name" value="ABC_MlaE_roteobac"/>
</dbReference>
<dbReference type="STRING" id="1232681.ADIS_2940"/>